<feature type="region of interest" description="Disordered" evidence="7">
    <location>
        <begin position="389"/>
        <end position="440"/>
    </location>
</feature>
<evidence type="ECO:0000256" key="6">
    <source>
        <dbReference type="ARBA" id="ARBA00023242"/>
    </source>
</evidence>
<dbReference type="GO" id="GO:0000981">
    <property type="term" value="F:DNA-binding transcription factor activity, RNA polymerase II-specific"/>
    <property type="evidence" value="ECO:0007669"/>
    <property type="project" value="InterPro"/>
</dbReference>
<dbReference type="PANTHER" id="PTHR36206">
    <property type="entry name" value="ASPERCRYPTIN BIOSYNTHESIS CLUSTER-SPECIFIC TRANSCRIPTION REGULATOR ATNN-RELATED"/>
    <property type="match status" value="1"/>
</dbReference>
<keyword evidence="4" id="KW-0238">DNA-binding</keyword>
<feature type="domain" description="Zn(2)-C6 fungal-type" evidence="8">
    <location>
        <begin position="17"/>
        <end position="45"/>
    </location>
</feature>
<dbReference type="SUPFAM" id="SSF57701">
    <property type="entry name" value="Zn2/Cys6 DNA-binding domain"/>
    <property type="match status" value="1"/>
</dbReference>
<evidence type="ECO:0000259" key="8">
    <source>
        <dbReference type="PROSITE" id="PS50048"/>
    </source>
</evidence>
<dbReference type="AlphaFoldDB" id="A0A2V1EGL6"/>
<dbReference type="Proteomes" id="UP000244855">
    <property type="component" value="Unassembled WGS sequence"/>
</dbReference>
<evidence type="ECO:0000256" key="4">
    <source>
        <dbReference type="ARBA" id="ARBA00023125"/>
    </source>
</evidence>
<evidence type="ECO:0000256" key="3">
    <source>
        <dbReference type="ARBA" id="ARBA00023015"/>
    </source>
</evidence>
<dbReference type="Pfam" id="PF11951">
    <property type="entry name" value="Fungal_trans_2"/>
    <property type="match status" value="1"/>
</dbReference>
<feature type="compositionally biased region" description="Low complexity" evidence="7">
    <location>
        <begin position="404"/>
        <end position="426"/>
    </location>
</feature>
<keyword evidence="1" id="KW-0479">Metal-binding</keyword>
<dbReference type="Gene3D" id="4.10.240.10">
    <property type="entry name" value="Zn(2)-C6 fungal-type DNA-binding domain"/>
    <property type="match status" value="1"/>
</dbReference>
<evidence type="ECO:0000313" key="9">
    <source>
        <dbReference type="EMBL" id="PVI08475.1"/>
    </source>
</evidence>
<evidence type="ECO:0000256" key="1">
    <source>
        <dbReference type="ARBA" id="ARBA00022723"/>
    </source>
</evidence>
<dbReference type="InterPro" id="IPR001138">
    <property type="entry name" value="Zn2Cys6_DnaBD"/>
</dbReference>
<dbReference type="PROSITE" id="PS50048">
    <property type="entry name" value="ZN2_CY6_FUNGAL_2"/>
    <property type="match status" value="1"/>
</dbReference>
<dbReference type="SMART" id="SM00066">
    <property type="entry name" value="GAL4"/>
    <property type="match status" value="1"/>
</dbReference>
<accession>A0A2V1EGL6</accession>
<proteinExistence type="predicted"/>
<keyword evidence="3" id="KW-0805">Transcription regulation</keyword>
<evidence type="ECO:0000256" key="7">
    <source>
        <dbReference type="SAM" id="MobiDB-lite"/>
    </source>
</evidence>
<dbReference type="GO" id="GO:0003677">
    <property type="term" value="F:DNA binding"/>
    <property type="evidence" value="ECO:0007669"/>
    <property type="project" value="UniProtKB-KW"/>
</dbReference>
<dbReference type="GO" id="GO:0008270">
    <property type="term" value="F:zinc ion binding"/>
    <property type="evidence" value="ECO:0007669"/>
    <property type="project" value="InterPro"/>
</dbReference>
<protein>
    <recommendedName>
        <fullName evidence="8">Zn(2)-C6 fungal-type domain-containing protein</fullName>
    </recommendedName>
</protein>
<evidence type="ECO:0000256" key="5">
    <source>
        <dbReference type="ARBA" id="ARBA00023163"/>
    </source>
</evidence>
<dbReference type="PANTHER" id="PTHR36206:SF12">
    <property type="entry name" value="ASPERCRYPTIN BIOSYNTHESIS CLUSTER-SPECIFIC TRANSCRIPTION REGULATOR ATNN-RELATED"/>
    <property type="match status" value="1"/>
</dbReference>
<sequence>MQSKKRTRTSHSKVRTGCHTCKARRVKCDEQQPSCQKCISTGRKCEGYKTHHEWVVVVAPPRRPVTDGFEDDRSRRHFDYFRTHAVHKLSRFFDPDHWGKLVLQEAHTSPAVRHAVVALSCSHRDSRGAAKPNAQKSNEAYAAQQYSNAIKLLIKETADNTRESRMRTLMCGILFISIETLRGNTPAAIHHLDGCLKIVKEVREQLGMVSLEQDHLETTAYLLRELIPMFTRLNRDASICLGQGLQSVIPDSVQNPDVDSVVGLGFGSVLEALECLFWLGDRVHNIMGWNLLHINQADLSESYMERYNLYEGLMRWESSVQQLASSLANTNELDKLSILQIHHRTLLTLLGSSFHFTETYLDTYYWAFEDILNFVEKLFNEQNARKQEDASPIDDWETRSTTNSFSGTLSTPSTPSRSSHSPAPSTALMPTSQPRGKTPPTTHPIFVLDCGTLFSLYWTALKCRDSSLRRRAISLLEFTAGKDMAMHAAVAKRVVEIEEGRAYEDEYVDFQGAENVPEGRRVHNVNVDVMNGERMTKVAMRSRRDGMEDGEWCEIVEYVSW</sequence>
<reference evidence="9 10" key="1">
    <citation type="journal article" date="2018" name="Sci. Rep.">
        <title>Comparative genomics provides insights into the lifestyle and reveals functional heterogeneity of dark septate endophytic fungi.</title>
        <authorList>
            <person name="Knapp D.G."/>
            <person name="Nemeth J.B."/>
            <person name="Barry K."/>
            <person name="Hainaut M."/>
            <person name="Henrissat B."/>
            <person name="Johnson J."/>
            <person name="Kuo A."/>
            <person name="Lim J.H.P."/>
            <person name="Lipzen A."/>
            <person name="Nolan M."/>
            <person name="Ohm R.A."/>
            <person name="Tamas L."/>
            <person name="Grigoriev I.V."/>
            <person name="Spatafora J.W."/>
            <person name="Nagy L.G."/>
            <person name="Kovacs G.M."/>
        </authorList>
    </citation>
    <scope>NUCLEOTIDE SEQUENCE [LARGE SCALE GENOMIC DNA]</scope>
    <source>
        <strain evidence="9 10">DSE2036</strain>
    </source>
</reference>
<dbReference type="EMBL" id="KZ805300">
    <property type="protein sequence ID" value="PVI08475.1"/>
    <property type="molecule type" value="Genomic_DNA"/>
</dbReference>
<keyword evidence="10" id="KW-1185">Reference proteome</keyword>
<dbReference type="CDD" id="cd00067">
    <property type="entry name" value="GAL4"/>
    <property type="match status" value="1"/>
</dbReference>
<name>A0A2V1EGL6_9PLEO</name>
<dbReference type="InterPro" id="IPR021858">
    <property type="entry name" value="Fun_TF"/>
</dbReference>
<gene>
    <name evidence="9" type="ORF">DM02DRAFT_3510</name>
</gene>
<keyword evidence="6" id="KW-0539">Nucleus</keyword>
<organism evidence="9 10">
    <name type="scientific">Periconia macrospinosa</name>
    <dbReference type="NCBI Taxonomy" id="97972"/>
    <lineage>
        <taxon>Eukaryota</taxon>
        <taxon>Fungi</taxon>
        <taxon>Dikarya</taxon>
        <taxon>Ascomycota</taxon>
        <taxon>Pezizomycotina</taxon>
        <taxon>Dothideomycetes</taxon>
        <taxon>Pleosporomycetidae</taxon>
        <taxon>Pleosporales</taxon>
        <taxon>Massarineae</taxon>
        <taxon>Periconiaceae</taxon>
        <taxon>Periconia</taxon>
    </lineage>
</organism>
<evidence type="ECO:0000256" key="2">
    <source>
        <dbReference type="ARBA" id="ARBA00022833"/>
    </source>
</evidence>
<dbReference type="InterPro" id="IPR036864">
    <property type="entry name" value="Zn2-C6_fun-type_DNA-bd_sf"/>
</dbReference>
<keyword evidence="5" id="KW-0804">Transcription</keyword>
<dbReference type="InterPro" id="IPR052360">
    <property type="entry name" value="Transcr_Regulatory_Proteins"/>
</dbReference>
<dbReference type="Pfam" id="PF00172">
    <property type="entry name" value="Zn_clus"/>
    <property type="match status" value="1"/>
</dbReference>
<dbReference type="STRING" id="97972.A0A2V1EGL6"/>
<dbReference type="PROSITE" id="PS00463">
    <property type="entry name" value="ZN2_CY6_FUNGAL_1"/>
    <property type="match status" value="1"/>
</dbReference>
<keyword evidence="2" id="KW-0862">Zinc</keyword>
<evidence type="ECO:0000313" key="10">
    <source>
        <dbReference type="Proteomes" id="UP000244855"/>
    </source>
</evidence>
<dbReference type="OrthoDB" id="2593732at2759"/>